<protein>
    <recommendedName>
        <fullName evidence="2">Fungal lipase-type domain-containing protein</fullName>
    </recommendedName>
</protein>
<accession>L1IYC5</accession>
<dbReference type="eggNOG" id="KOG4569">
    <property type="taxonomic scope" value="Eukaryota"/>
</dbReference>
<dbReference type="SUPFAM" id="SSF53474">
    <property type="entry name" value="alpha/beta-Hydrolases"/>
    <property type="match status" value="1"/>
</dbReference>
<evidence type="ECO:0000256" key="1">
    <source>
        <dbReference type="SAM" id="SignalP"/>
    </source>
</evidence>
<sequence>MPSSSLVVSERLRSLLLLPLLAIALLAGESSGYSTSSIASRLVALQPALDTSKITRIADFAAAAYFPDNKFQSWSNDRKLVMPTTFTDAASETRGYLGVDEEGGRVVLSFRGSGTLKNFLTNLNFQLIPFDHPCVSVPDIRVHRGFSTVSLRLYESQLKDKILHLTEKYPDFDLTVTGHSLGGGVAILTSYLLAHDSKLSPSLITFGAPLVGNQQFADAHALCVPEILHVVHDADPILYNNEPLWRDNGFVRSGQVLNCSPQSFEAPQPSEGFRVPPWNLVDHLWYMGRYMGPQL</sequence>
<proteinExistence type="predicted"/>
<dbReference type="InterPro" id="IPR029058">
    <property type="entry name" value="AB_hydrolase_fold"/>
</dbReference>
<reference evidence="3 5" key="1">
    <citation type="journal article" date="2012" name="Nature">
        <title>Algal genomes reveal evolutionary mosaicism and the fate of nucleomorphs.</title>
        <authorList>
            <consortium name="DOE Joint Genome Institute"/>
            <person name="Curtis B.A."/>
            <person name="Tanifuji G."/>
            <person name="Burki F."/>
            <person name="Gruber A."/>
            <person name="Irimia M."/>
            <person name="Maruyama S."/>
            <person name="Arias M.C."/>
            <person name="Ball S.G."/>
            <person name="Gile G.H."/>
            <person name="Hirakawa Y."/>
            <person name="Hopkins J.F."/>
            <person name="Kuo A."/>
            <person name="Rensing S.A."/>
            <person name="Schmutz J."/>
            <person name="Symeonidi A."/>
            <person name="Elias M."/>
            <person name="Eveleigh R.J."/>
            <person name="Herman E.K."/>
            <person name="Klute M.J."/>
            <person name="Nakayama T."/>
            <person name="Obornik M."/>
            <person name="Reyes-Prieto A."/>
            <person name="Armbrust E.V."/>
            <person name="Aves S.J."/>
            <person name="Beiko R.G."/>
            <person name="Coutinho P."/>
            <person name="Dacks J.B."/>
            <person name="Durnford D.G."/>
            <person name="Fast N.M."/>
            <person name="Green B.R."/>
            <person name="Grisdale C.J."/>
            <person name="Hempel F."/>
            <person name="Henrissat B."/>
            <person name="Hoppner M.P."/>
            <person name="Ishida K."/>
            <person name="Kim E."/>
            <person name="Koreny L."/>
            <person name="Kroth P.G."/>
            <person name="Liu Y."/>
            <person name="Malik S.B."/>
            <person name="Maier U.G."/>
            <person name="McRose D."/>
            <person name="Mock T."/>
            <person name="Neilson J.A."/>
            <person name="Onodera N.T."/>
            <person name="Poole A.M."/>
            <person name="Pritham E.J."/>
            <person name="Richards T.A."/>
            <person name="Rocap G."/>
            <person name="Roy S.W."/>
            <person name="Sarai C."/>
            <person name="Schaack S."/>
            <person name="Shirato S."/>
            <person name="Slamovits C.H."/>
            <person name="Spencer D.F."/>
            <person name="Suzuki S."/>
            <person name="Worden A.Z."/>
            <person name="Zauner S."/>
            <person name="Barry K."/>
            <person name="Bell C."/>
            <person name="Bharti A.K."/>
            <person name="Crow J.A."/>
            <person name="Grimwood J."/>
            <person name="Kramer R."/>
            <person name="Lindquist E."/>
            <person name="Lucas S."/>
            <person name="Salamov A."/>
            <person name="McFadden G.I."/>
            <person name="Lane C.E."/>
            <person name="Keeling P.J."/>
            <person name="Gray M.W."/>
            <person name="Grigoriev I.V."/>
            <person name="Archibald J.M."/>
        </authorList>
    </citation>
    <scope>NUCLEOTIDE SEQUENCE</scope>
    <source>
        <strain evidence="3 5">CCMP2712</strain>
    </source>
</reference>
<dbReference type="GO" id="GO:0006629">
    <property type="term" value="P:lipid metabolic process"/>
    <property type="evidence" value="ECO:0007669"/>
    <property type="project" value="InterPro"/>
</dbReference>
<name>L1IYC5_GUITC</name>
<dbReference type="PANTHER" id="PTHR45856">
    <property type="entry name" value="ALPHA/BETA-HYDROLASES SUPERFAMILY PROTEIN"/>
    <property type="match status" value="1"/>
</dbReference>
<feature type="domain" description="Fungal lipase-type" evidence="2">
    <location>
        <begin position="107"/>
        <end position="237"/>
    </location>
</feature>
<organism evidence="3">
    <name type="scientific">Guillardia theta (strain CCMP2712)</name>
    <name type="common">Cryptophyte</name>
    <dbReference type="NCBI Taxonomy" id="905079"/>
    <lineage>
        <taxon>Eukaryota</taxon>
        <taxon>Cryptophyceae</taxon>
        <taxon>Pyrenomonadales</taxon>
        <taxon>Geminigeraceae</taxon>
        <taxon>Guillardia</taxon>
    </lineage>
</organism>
<dbReference type="CDD" id="cd00519">
    <property type="entry name" value="Lipase_3"/>
    <property type="match status" value="1"/>
</dbReference>
<dbReference type="Proteomes" id="UP000011087">
    <property type="component" value="Unassembled WGS sequence"/>
</dbReference>
<dbReference type="EnsemblProtists" id="EKX40810">
    <property type="protein sequence ID" value="EKX40810"/>
    <property type="gene ID" value="GUITHDRAFT_154009"/>
</dbReference>
<gene>
    <name evidence="3" type="ORF">GUITHDRAFT_154009</name>
</gene>
<feature type="chain" id="PRO_5008770607" description="Fungal lipase-type domain-containing protein" evidence="1">
    <location>
        <begin position="33"/>
        <end position="295"/>
    </location>
</feature>
<dbReference type="HOGENOM" id="CLU_032957_5_0_1"/>
<dbReference type="PANTHER" id="PTHR45856:SF24">
    <property type="entry name" value="FUNGAL LIPASE-LIKE DOMAIN-CONTAINING PROTEIN"/>
    <property type="match status" value="1"/>
</dbReference>
<dbReference type="EMBL" id="JH993028">
    <property type="protein sequence ID" value="EKX40810.1"/>
    <property type="molecule type" value="Genomic_DNA"/>
</dbReference>
<evidence type="ECO:0000313" key="3">
    <source>
        <dbReference type="EMBL" id="EKX40810.1"/>
    </source>
</evidence>
<dbReference type="KEGG" id="gtt:GUITHDRAFT_154009"/>
<evidence type="ECO:0000313" key="4">
    <source>
        <dbReference type="EnsemblProtists" id="EKX40810"/>
    </source>
</evidence>
<dbReference type="RefSeq" id="XP_005827790.1">
    <property type="nucleotide sequence ID" value="XM_005827733.1"/>
</dbReference>
<dbReference type="GeneID" id="17297552"/>
<evidence type="ECO:0000259" key="2">
    <source>
        <dbReference type="Pfam" id="PF01764"/>
    </source>
</evidence>
<dbReference type="PaxDb" id="55529-EKX40810"/>
<dbReference type="OrthoDB" id="426718at2759"/>
<dbReference type="Gene3D" id="3.40.50.1820">
    <property type="entry name" value="alpha/beta hydrolase"/>
    <property type="match status" value="1"/>
</dbReference>
<dbReference type="InterPro" id="IPR002921">
    <property type="entry name" value="Fungal_lipase-type"/>
</dbReference>
<feature type="signal peptide" evidence="1">
    <location>
        <begin position="1"/>
        <end position="32"/>
    </location>
</feature>
<evidence type="ECO:0000313" key="5">
    <source>
        <dbReference type="Proteomes" id="UP000011087"/>
    </source>
</evidence>
<reference evidence="4" key="3">
    <citation type="submission" date="2016-03" db="UniProtKB">
        <authorList>
            <consortium name="EnsemblProtists"/>
        </authorList>
    </citation>
    <scope>IDENTIFICATION</scope>
</reference>
<dbReference type="Pfam" id="PF01764">
    <property type="entry name" value="Lipase_3"/>
    <property type="match status" value="1"/>
</dbReference>
<keyword evidence="5" id="KW-1185">Reference proteome</keyword>
<reference evidence="5" key="2">
    <citation type="submission" date="2012-11" db="EMBL/GenBank/DDBJ databases">
        <authorList>
            <person name="Kuo A."/>
            <person name="Curtis B.A."/>
            <person name="Tanifuji G."/>
            <person name="Burki F."/>
            <person name="Gruber A."/>
            <person name="Irimia M."/>
            <person name="Maruyama S."/>
            <person name="Arias M.C."/>
            <person name="Ball S.G."/>
            <person name="Gile G.H."/>
            <person name="Hirakawa Y."/>
            <person name="Hopkins J.F."/>
            <person name="Rensing S.A."/>
            <person name="Schmutz J."/>
            <person name="Symeonidi A."/>
            <person name="Elias M."/>
            <person name="Eveleigh R.J."/>
            <person name="Herman E.K."/>
            <person name="Klute M.J."/>
            <person name="Nakayama T."/>
            <person name="Obornik M."/>
            <person name="Reyes-Prieto A."/>
            <person name="Armbrust E.V."/>
            <person name="Aves S.J."/>
            <person name="Beiko R.G."/>
            <person name="Coutinho P."/>
            <person name="Dacks J.B."/>
            <person name="Durnford D.G."/>
            <person name="Fast N.M."/>
            <person name="Green B.R."/>
            <person name="Grisdale C."/>
            <person name="Hempe F."/>
            <person name="Henrissat B."/>
            <person name="Hoppner M.P."/>
            <person name="Ishida K.-I."/>
            <person name="Kim E."/>
            <person name="Koreny L."/>
            <person name="Kroth P.G."/>
            <person name="Liu Y."/>
            <person name="Malik S.-B."/>
            <person name="Maier U.G."/>
            <person name="McRose D."/>
            <person name="Mock T."/>
            <person name="Neilson J.A."/>
            <person name="Onodera N.T."/>
            <person name="Poole A.M."/>
            <person name="Pritham E.J."/>
            <person name="Richards T.A."/>
            <person name="Rocap G."/>
            <person name="Roy S.W."/>
            <person name="Sarai C."/>
            <person name="Schaack S."/>
            <person name="Shirato S."/>
            <person name="Slamovits C.H."/>
            <person name="Spencer D.F."/>
            <person name="Suzuki S."/>
            <person name="Worden A.Z."/>
            <person name="Zauner S."/>
            <person name="Barry K."/>
            <person name="Bell C."/>
            <person name="Bharti A.K."/>
            <person name="Crow J.A."/>
            <person name="Grimwood J."/>
            <person name="Kramer R."/>
            <person name="Lindquist E."/>
            <person name="Lucas S."/>
            <person name="Salamov A."/>
            <person name="McFadden G.I."/>
            <person name="Lane C.E."/>
            <person name="Keeling P.J."/>
            <person name="Gray M.W."/>
            <person name="Grigoriev I.V."/>
            <person name="Archibald J.M."/>
        </authorList>
    </citation>
    <scope>NUCLEOTIDE SEQUENCE</scope>
    <source>
        <strain evidence="5">CCMP2712</strain>
    </source>
</reference>
<dbReference type="AlphaFoldDB" id="L1IYC5"/>
<dbReference type="InterPro" id="IPR051218">
    <property type="entry name" value="Sec_MonoDiacylglyc_Lipase"/>
</dbReference>
<keyword evidence="1" id="KW-0732">Signal</keyword>
<dbReference type="OMA" id="NHRGPYF"/>